<sequence>MASIADVYVTVLPETSQIAGGVKRALREIDTEVAQAARRWRKEIETGMGKPNVDADTRPAERKVNEFTRKTNATRATVKVDVDQDSMNAAAASIRALGTNLTAVAAGVGVILSPTAIAGTVGAITELSGAIGLLPAVAGGAGLAIGSLKLAVSGFGDAIKEVRDTEKFNESVKQLAPNAQEAARAIQGLLPSLDTLKFTVQDAFFSGFGQQIQALSSQYLPMFQTVMSQIAASANQSLTTVSSLLQTPAMQGDIGQITSNTASAFDTLSQALAPMVQAFTDIGLVGSGFLPQLAGAAQQAAVSFSEFISEARATGDLQEWIQSGLDAMKQLGGIVKEVGGILASFVTAAPEGGGLLGTLQHLLGIANDFLNSPAGQGALSTWMTTVQQTMIALTPAVASLLNALAPLASLIGQTLGGVIQAIAPALTMWFTAMQPVIQQLSTALLPIVQQITPVLGQLAMVMANGMVQGIQTILPSLVPFVQQMGQLLIAVTPLLPQIMQLAISALPMVQQAMALILPPMTTWMSMLTNLANLIIPPLTGAIQTMSTVWQTAFGAIHTAVSTAWTIMQPVFDAIKSAIDTLMGPLDEIIGLASRLPGVQAAIGTIQGVAGAMTTPGTVPGLPSVAPSAVGQYGGANASRERRGLAPVAPSVGVPLTTLPVPPVSTYVAPPITSGGSSGSSSSSRQVPDWDAIAQAESGGNWAINSGNGYFGGLQFTQSSWEAAGGLKYAERADLATREAQIKVAEELLRQQGPGAWPNTFKYKSSSKGGGYSVGSEVAGSGGVLTEEMVKNIAADFGLQVTSEDRPGDDGYHGKGMALDISNGSGNTPEMRAFAEYMSANYGTSLKELIYDEPGWTGNIKNGQNTGAFGNVYTMAQAGNHQNHVHVAADWGNATIPAGTSGLTSTYPGSSYTYDPLGSTYGTTGSKQLRDAEQKVADKEGAIRDAELALRDLPGDATQRQREAKERALAKAKREHADALEDLAAAQQKYNEKAAEEPSLKGGSSSFKQLGQDLMSGMFEIFGLGDLFKDPTQFGLFKLFKGVMGLSFSDSGSEGGGLFPGGAGGGGLSSLLSTIPQAFGALNTAEDHNAPAPFMPSMPEAGGGGVVLPGNMMASPFSPTGANSAPGPGNSPVQDNRVDLRGAQFGYSQTQVQDQIRNTHLSQARVPLMTLPSGS</sequence>
<feature type="region of interest" description="Disordered" evidence="4">
    <location>
        <begin position="1116"/>
        <end position="1136"/>
    </location>
</feature>
<dbReference type="InterPro" id="IPR010618">
    <property type="entry name" value="RPF"/>
</dbReference>
<name>A0A6S6PBE3_9MYCO</name>
<dbReference type="Gene3D" id="1.10.530.10">
    <property type="match status" value="1"/>
</dbReference>
<feature type="domain" description="Resuscitation-promoting factor core lysozyme-like" evidence="5">
    <location>
        <begin position="687"/>
        <end position="758"/>
    </location>
</feature>
<evidence type="ECO:0000259" key="5">
    <source>
        <dbReference type="Pfam" id="PF06737"/>
    </source>
</evidence>
<organism evidence="6 7">
    <name type="scientific">Mycolicibacterium litorale</name>
    <dbReference type="NCBI Taxonomy" id="758802"/>
    <lineage>
        <taxon>Bacteria</taxon>
        <taxon>Bacillati</taxon>
        <taxon>Actinomycetota</taxon>
        <taxon>Actinomycetes</taxon>
        <taxon>Mycobacteriales</taxon>
        <taxon>Mycobacteriaceae</taxon>
        <taxon>Mycolicibacterium</taxon>
    </lineage>
</organism>
<keyword evidence="3" id="KW-0175">Coiled coil</keyword>
<comment type="similarity">
    <text evidence="1">Belongs to the transglycosylase family. Rpf subfamily.</text>
</comment>
<dbReference type="EMBL" id="AP023287">
    <property type="protein sequence ID" value="BCI54937.1"/>
    <property type="molecule type" value="Genomic_DNA"/>
</dbReference>
<dbReference type="InterPro" id="IPR023346">
    <property type="entry name" value="Lysozyme-like_dom_sf"/>
</dbReference>
<evidence type="ECO:0000313" key="6">
    <source>
        <dbReference type="EMBL" id="BCI54937.1"/>
    </source>
</evidence>
<keyword evidence="2" id="KW-0378">Hydrolase</keyword>
<reference evidence="6 7" key="1">
    <citation type="submission" date="2020-07" db="EMBL/GenBank/DDBJ databases">
        <title>Complete genome sequence of Mycolicibacterium litorale like strain isolated from cardiac implantable electronic device infection.</title>
        <authorList>
            <person name="Fukano H."/>
            <person name="Miyama H."/>
            <person name="Hoshino Y."/>
        </authorList>
    </citation>
    <scope>NUCLEOTIDE SEQUENCE [LARGE SCALE GENOMIC DNA]</scope>
    <source>
        <strain evidence="6 7">NIIDNTM18</strain>
    </source>
</reference>
<dbReference type="CDD" id="cd13925">
    <property type="entry name" value="RPF"/>
    <property type="match status" value="1"/>
</dbReference>
<dbReference type="SUPFAM" id="SSF53955">
    <property type="entry name" value="Lysozyme-like"/>
    <property type="match status" value="1"/>
</dbReference>
<dbReference type="RefSeq" id="WP_419197115.1">
    <property type="nucleotide sequence ID" value="NZ_AP023287.1"/>
</dbReference>
<dbReference type="Proteomes" id="UP000515734">
    <property type="component" value="Chromosome"/>
</dbReference>
<proteinExistence type="inferred from homology"/>
<dbReference type="GO" id="GO:0016787">
    <property type="term" value="F:hydrolase activity"/>
    <property type="evidence" value="ECO:0007669"/>
    <property type="project" value="UniProtKB-KW"/>
</dbReference>
<protein>
    <recommendedName>
        <fullName evidence="5">Resuscitation-promoting factor core lysozyme-like domain-containing protein</fullName>
    </recommendedName>
</protein>
<dbReference type="Pfam" id="PF06737">
    <property type="entry name" value="Transglycosylas"/>
    <property type="match status" value="1"/>
</dbReference>
<evidence type="ECO:0000256" key="1">
    <source>
        <dbReference type="ARBA" id="ARBA00010830"/>
    </source>
</evidence>
<evidence type="ECO:0000313" key="7">
    <source>
        <dbReference type="Proteomes" id="UP000515734"/>
    </source>
</evidence>
<evidence type="ECO:0000256" key="3">
    <source>
        <dbReference type="SAM" id="Coils"/>
    </source>
</evidence>
<accession>A0A6S6PBE3</accession>
<evidence type="ECO:0000256" key="4">
    <source>
        <dbReference type="SAM" id="MobiDB-lite"/>
    </source>
</evidence>
<feature type="coiled-coil region" evidence="3">
    <location>
        <begin position="928"/>
        <end position="995"/>
    </location>
</feature>
<evidence type="ECO:0000256" key="2">
    <source>
        <dbReference type="ARBA" id="ARBA00022801"/>
    </source>
</evidence>
<dbReference type="AlphaFoldDB" id="A0A6S6PBE3"/>
<gene>
    <name evidence="6" type="ORF">NIIDNTM18_42150</name>
</gene>